<sequence length="593" mass="62148">MQLNAWVLTGVVLVAAMTFYLGHRSSRFASSTHDFLVARRTVRSRRNAAAISGEYLSAASFLGVAGIVLKEGADGLWYPIGFTAGYLALMLFVAAPLRRSGAYTLPDFIEARLGSVTLRRCATAFVIVIGILYLVPQLQGAGLALTTVLPVPLWVGAVGVTVIVAGNVLAGGMRAITVVQAFQYWFKLFALAVPAFVLCAVFVTGGHGGPAGALGSSAAPKFTADTTVTIKTDVNLRVDALTPVTVRDPGATAERTAGWVKGSTEHVLKGTVLRFPAGTPVPVVTDAVPANGEWLRPGSSGLPDLLQTYSLILALFLGTMGLPHVLVRFYTNPDGKAARRTAVHVLLLLGLFYVFPTVLGAMSRMYVPELLVTGQTDAAVLLLPHAVLPGVGGEILTAVVMAGAFAAFLSTSSGLLVSVAGVVSTDVFKGRVRDFRWATVIVGIVPAALALAMRPTDLSLSVGMSFALAASTFAPVLVLGIWWRGLTWPGAMAGMIVGGGLVVAALAVHTVSGYTGNWAPWLADQPALVTVPAAFAVTVLVSLGTRAGRPADVNAVMLRLHAPDPLGFMRDRAVARFGQVDSRHRSGRGRHRK</sequence>
<dbReference type="GO" id="GO:0015293">
    <property type="term" value="F:symporter activity"/>
    <property type="evidence" value="ECO:0007669"/>
    <property type="project" value="UniProtKB-KW"/>
</dbReference>
<evidence type="ECO:0000313" key="11">
    <source>
        <dbReference type="EMBL" id="TNC27370.1"/>
    </source>
</evidence>
<reference evidence="11 12" key="1">
    <citation type="submission" date="2019-06" db="EMBL/GenBank/DDBJ databases">
        <title>Amycolatopsis alkalitolerans sp. nov., isolated from Gastrodia elata Blume.</title>
        <authorList>
            <person name="Narsing Rao M.P."/>
            <person name="Li W.J."/>
        </authorList>
    </citation>
    <scope>NUCLEOTIDE SEQUENCE [LARGE SCALE GENOMIC DNA]</scope>
    <source>
        <strain evidence="11 12">SYSUP0005</strain>
    </source>
</reference>
<feature type="transmembrane region" description="Helical" evidence="10">
    <location>
        <begin position="6"/>
        <end position="22"/>
    </location>
</feature>
<feature type="transmembrane region" description="Helical" evidence="10">
    <location>
        <begin position="395"/>
        <end position="423"/>
    </location>
</feature>
<keyword evidence="6" id="KW-0769">Symport</keyword>
<evidence type="ECO:0000256" key="4">
    <source>
        <dbReference type="ARBA" id="ARBA00022475"/>
    </source>
</evidence>
<dbReference type="PROSITE" id="PS50283">
    <property type="entry name" value="NA_SOLUT_SYMP_3"/>
    <property type="match status" value="1"/>
</dbReference>
<dbReference type="InterPro" id="IPR038377">
    <property type="entry name" value="Na/Glc_symporter_sf"/>
</dbReference>
<keyword evidence="8 10" id="KW-0472">Membrane</keyword>
<protein>
    <submittedName>
        <fullName evidence="11">Cation acetate symporter</fullName>
    </submittedName>
</protein>
<keyword evidence="4" id="KW-1003">Cell membrane</keyword>
<gene>
    <name evidence="11" type="ORF">FG385_09865</name>
</gene>
<comment type="similarity">
    <text evidence="2 9">Belongs to the sodium:solute symporter (SSF) (TC 2.A.21) family.</text>
</comment>
<evidence type="ECO:0000256" key="2">
    <source>
        <dbReference type="ARBA" id="ARBA00006434"/>
    </source>
</evidence>
<dbReference type="RefSeq" id="WP_139096332.1">
    <property type="nucleotide sequence ID" value="NZ_VDFW01000006.1"/>
</dbReference>
<dbReference type="OrthoDB" id="9764416at2"/>
<name>A0A5C4M2U1_9PSEU</name>
<evidence type="ECO:0000256" key="1">
    <source>
        <dbReference type="ARBA" id="ARBA00004651"/>
    </source>
</evidence>
<proteinExistence type="inferred from homology"/>
<feature type="transmembrane region" description="Helical" evidence="10">
    <location>
        <begin position="151"/>
        <end position="172"/>
    </location>
</feature>
<accession>A0A5C4M2U1</accession>
<feature type="transmembrane region" description="Helical" evidence="10">
    <location>
        <begin position="342"/>
        <end position="362"/>
    </location>
</feature>
<dbReference type="InterPro" id="IPR050277">
    <property type="entry name" value="Sodium:Solute_Symporter"/>
</dbReference>
<feature type="transmembrane region" description="Helical" evidence="10">
    <location>
        <begin position="435"/>
        <end position="453"/>
    </location>
</feature>
<feature type="transmembrane region" description="Helical" evidence="10">
    <location>
        <begin position="48"/>
        <end position="69"/>
    </location>
</feature>
<evidence type="ECO:0000256" key="5">
    <source>
        <dbReference type="ARBA" id="ARBA00022692"/>
    </source>
</evidence>
<feature type="transmembrane region" description="Helical" evidence="10">
    <location>
        <begin position="184"/>
        <end position="203"/>
    </location>
</feature>
<dbReference type="Pfam" id="PF00474">
    <property type="entry name" value="SSF"/>
    <property type="match status" value="1"/>
</dbReference>
<dbReference type="GO" id="GO:0015123">
    <property type="term" value="F:acetate transmembrane transporter activity"/>
    <property type="evidence" value="ECO:0007669"/>
    <property type="project" value="TreeGrafter"/>
</dbReference>
<dbReference type="EMBL" id="VDFW01000006">
    <property type="protein sequence ID" value="TNC27370.1"/>
    <property type="molecule type" value="Genomic_DNA"/>
</dbReference>
<organism evidence="11 12">
    <name type="scientific">Amycolatopsis alkalitolerans</name>
    <dbReference type="NCBI Taxonomy" id="2547244"/>
    <lineage>
        <taxon>Bacteria</taxon>
        <taxon>Bacillati</taxon>
        <taxon>Actinomycetota</taxon>
        <taxon>Actinomycetes</taxon>
        <taxon>Pseudonocardiales</taxon>
        <taxon>Pseudonocardiaceae</taxon>
        <taxon>Amycolatopsis</taxon>
    </lineage>
</organism>
<dbReference type="CDD" id="cd11480">
    <property type="entry name" value="SLC5sbd_u4"/>
    <property type="match status" value="1"/>
</dbReference>
<keyword evidence="5 10" id="KW-0812">Transmembrane</keyword>
<comment type="caution">
    <text evidence="11">The sequence shown here is derived from an EMBL/GenBank/DDBJ whole genome shotgun (WGS) entry which is preliminary data.</text>
</comment>
<keyword evidence="3" id="KW-0813">Transport</keyword>
<dbReference type="PANTHER" id="PTHR48086:SF6">
    <property type="entry name" value="CATION_ACETATE SYMPORTER ACTP"/>
    <property type="match status" value="1"/>
</dbReference>
<dbReference type="GO" id="GO:0005886">
    <property type="term" value="C:plasma membrane"/>
    <property type="evidence" value="ECO:0007669"/>
    <property type="project" value="UniProtKB-SubCell"/>
</dbReference>
<evidence type="ECO:0000256" key="9">
    <source>
        <dbReference type="RuleBase" id="RU362091"/>
    </source>
</evidence>
<dbReference type="InterPro" id="IPR001734">
    <property type="entry name" value="Na/solute_symporter"/>
</dbReference>
<dbReference type="PANTHER" id="PTHR48086">
    <property type="entry name" value="SODIUM/PROLINE SYMPORTER-RELATED"/>
    <property type="match status" value="1"/>
</dbReference>
<evidence type="ECO:0000256" key="3">
    <source>
        <dbReference type="ARBA" id="ARBA00022448"/>
    </source>
</evidence>
<evidence type="ECO:0000313" key="12">
    <source>
        <dbReference type="Proteomes" id="UP000305546"/>
    </source>
</evidence>
<evidence type="ECO:0000256" key="8">
    <source>
        <dbReference type="ARBA" id="ARBA00023136"/>
    </source>
</evidence>
<dbReference type="AlphaFoldDB" id="A0A5C4M2U1"/>
<dbReference type="Gene3D" id="1.20.1730.10">
    <property type="entry name" value="Sodium/glucose cotransporter"/>
    <property type="match status" value="1"/>
</dbReference>
<evidence type="ECO:0000256" key="10">
    <source>
        <dbReference type="SAM" id="Phobius"/>
    </source>
</evidence>
<feature type="transmembrane region" description="Helical" evidence="10">
    <location>
        <begin position="309"/>
        <end position="330"/>
    </location>
</feature>
<feature type="transmembrane region" description="Helical" evidence="10">
    <location>
        <begin position="459"/>
        <end position="483"/>
    </location>
</feature>
<dbReference type="GO" id="GO:0006847">
    <property type="term" value="P:plasma membrane acetate transport"/>
    <property type="evidence" value="ECO:0007669"/>
    <property type="project" value="TreeGrafter"/>
</dbReference>
<feature type="transmembrane region" description="Helical" evidence="10">
    <location>
        <begin position="495"/>
        <end position="515"/>
    </location>
</feature>
<dbReference type="Proteomes" id="UP000305546">
    <property type="component" value="Unassembled WGS sequence"/>
</dbReference>
<keyword evidence="7 10" id="KW-1133">Transmembrane helix</keyword>
<evidence type="ECO:0000256" key="6">
    <source>
        <dbReference type="ARBA" id="ARBA00022847"/>
    </source>
</evidence>
<comment type="subcellular location">
    <subcellularLocation>
        <location evidence="1">Cell membrane</location>
        <topology evidence="1">Multi-pass membrane protein</topology>
    </subcellularLocation>
</comment>
<keyword evidence="12" id="KW-1185">Reference proteome</keyword>
<feature type="transmembrane region" description="Helical" evidence="10">
    <location>
        <begin position="75"/>
        <end position="97"/>
    </location>
</feature>
<evidence type="ECO:0000256" key="7">
    <source>
        <dbReference type="ARBA" id="ARBA00022989"/>
    </source>
</evidence>
<feature type="transmembrane region" description="Helical" evidence="10">
    <location>
        <begin position="527"/>
        <end position="545"/>
    </location>
</feature>
<feature type="transmembrane region" description="Helical" evidence="10">
    <location>
        <begin position="118"/>
        <end position="139"/>
    </location>
</feature>